<keyword evidence="4" id="KW-1185">Reference proteome</keyword>
<evidence type="ECO:0000256" key="1">
    <source>
        <dbReference type="ARBA" id="ARBA00045876"/>
    </source>
</evidence>
<dbReference type="PANTHER" id="PTHR12697">
    <property type="entry name" value="PBS LYASE HEAT-LIKE PROTEIN"/>
    <property type="match status" value="1"/>
</dbReference>
<accession>A0A225E4W8</accession>
<dbReference type="InterPro" id="IPR004155">
    <property type="entry name" value="PBS_lyase_HEAT"/>
</dbReference>
<comment type="function">
    <text evidence="1">Catalyzes the hydroxylation of the N(6)-(4-aminobutyl)-L-lysine intermediate produced by deoxyhypusine synthase/DHPS on a critical lysine of the eukaryotic translation initiation factor 5A/eIF-5A. This is the second step of the post-translational modification of that lysine into an unusual amino acid residue named hypusine. Hypusination is unique to mature eIF-5A factor and is essential for its function.</text>
</comment>
<protein>
    <submittedName>
        <fullName evidence="3">HEAT repeat protein</fullName>
    </submittedName>
</protein>
<evidence type="ECO:0000256" key="2">
    <source>
        <dbReference type="SAM" id="MobiDB-lite"/>
    </source>
</evidence>
<comment type="caution">
    <text evidence="3">The sequence shown here is derived from an EMBL/GenBank/DDBJ whole genome shotgun (WGS) entry which is preliminary data.</text>
</comment>
<dbReference type="AlphaFoldDB" id="A0A225E4W8"/>
<proteinExistence type="predicted"/>
<name>A0A225E4W8_9BACT</name>
<sequence>MRIFSDPVAQEFQTVMSLTDDPLPDLIRTLRNPSADARARAARALGRLGWLAREALPLLVNALSDTDPAVRENAAQAVGQMGPEALPHITGMLSHEDKYVRRNAVWALGKLGPLARGVWSELCTTLRDPDPRTASGAAQALGNMGADAVEAIPALTEAMRGTNIVLCRLASKALSQIGRPALSSLIAHLRHRDPFVRGEAALALGWMGPAATAAVPSLIDALRPPRTTAALRAGPVSVATRTPTTSILNTPPPASPSTDDNSRACAAQALGRIGQAASGAIEALTLAAHDPNEQVRQSALQAIRQIQTT</sequence>
<dbReference type="Pfam" id="PF13646">
    <property type="entry name" value="HEAT_2"/>
    <property type="match status" value="2"/>
</dbReference>
<dbReference type="Proteomes" id="UP000214646">
    <property type="component" value="Unassembled WGS sequence"/>
</dbReference>
<dbReference type="SUPFAM" id="SSF48371">
    <property type="entry name" value="ARM repeat"/>
    <property type="match status" value="1"/>
</dbReference>
<dbReference type="InterPro" id="IPR011989">
    <property type="entry name" value="ARM-like"/>
</dbReference>
<dbReference type="PROSITE" id="PS50077">
    <property type="entry name" value="HEAT_REPEAT"/>
    <property type="match status" value="1"/>
</dbReference>
<organism evidence="3 4">
    <name type="scientific">Fimbriiglobus ruber</name>
    <dbReference type="NCBI Taxonomy" id="1908690"/>
    <lineage>
        <taxon>Bacteria</taxon>
        <taxon>Pseudomonadati</taxon>
        <taxon>Planctomycetota</taxon>
        <taxon>Planctomycetia</taxon>
        <taxon>Gemmatales</taxon>
        <taxon>Gemmataceae</taxon>
        <taxon>Fimbriiglobus</taxon>
    </lineage>
</organism>
<reference evidence="4" key="1">
    <citation type="submission" date="2017-06" db="EMBL/GenBank/DDBJ databases">
        <title>Genome analysis of Fimbriiglobus ruber SP5, the first member of the order Planctomycetales with confirmed chitinolytic capability.</title>
        <authorList>
            <person name="Ravin N.V."/>
            <person name="Rakitin A.L."/>
            <person name="Ivanova A.A."/>
            <person name="Beletsky A.V."/>
            <person name="Kulichevskaya I.S."/>
            <person name="Mardanov A.V."/>
            <person name="Dedysh S.N."/>
        </authorList>
    </citation>
    <scope>NUCLEOTIDE SEQUENCE [LARGE SCALE GENOMIC DNA]</scope>
    <source>
        <strain evidence="4">SP5</strain>
    </source>
</reference>
<dbReference type="SMART" id="SM00567">
    <property type="entry name" value="EZ_HEAT"/>
    <property type="match status" value="7"/>
</dbReference>
<feature type="region of interest" description="Disordered" evidence="2">
    <location>
        <begin position="242"/>
        <end position="262"/>
    </location>
</feature>
<evidence type="ECO:0000313" key="3">
    <source>
        <dbReference type="EMBL" id="OWK43457.1"/>
    </source>
</evidence>
<dbReference type="Gene3D" id="1.25.10.10">
    <property type="entry name" value="Leucine-rich Repeat Variant"/>
    <property type="match status" value="3"/>
</dbReference>
<gene>
    <name evidence="3" type="ORF">FRUB_03056</name>
</gene>
<evidence type="ECO:0000313" key="4">
    <source>
        <dbReference type="Proteomes" id="UP000214646"/>
    </source>
</evidence>
<dbReference type="InterPro" id="IPR016024">
    <property type="entry name" value="ARM-type_fold"/>
</dbReference>
<dbReference type="EMBL" id="NIDE01000004">
    <property type="protein sequence ID" value="OWK43457.1"/>
    <property type="molecule type" value="Genomic_DNA"/>
</dbReference>
<dbReference type="InterPro" id="IPR021133">
    <property type="entry name" value="HEAT_type_2"/>
</dbReference>
<dbReference type="PANTHER" id="PTHR12697:SF5">
    <property type="entry name" value="DEOXYHYPUSINE HYDROXYLASE"/>
    <property type="match status" value="1"/>
</dbReference>
<dbReference type="GO" id="GO:0016491">
    <property type="term" value="F:oxidoreductase activity"/>
    <property type="evidence" value="ECO:0007669"/>
    <property type="project" value="TreeGrafter"/>
</dbReference>